<dbReference type="Gene3D" id="3.50.50.60">
    <property type="entry name" value="FAD/NAD(P)-binding domain"/>
    <property type="match status" value="2"/>
</dbReference>
<proteinExistence type="predicted"/>
<accession>A0A6J4RYP9</accession>
<protein>
    <submittedName>
        <fullName evidence="1">Phytoene dehydrogenase and related proteins</fullName>
    </submittedName>
</protein>
<dbReference type="EMBL" id="CADCVU010000002">
    <property type="protein sequence ID" value="CAA9478666.1"/>
    <property type="molecule type" value="Genomic_DNA"/>
</dbReference>
<dbReference type="AlphaFoldDB" id="A0A6J4RYP9"/>
<dbReference type="Pfam" id="PF13450">
    <property type="entry name" value="NAD_binding_8"/>
    <property type="match status" value="1"/>
</dbReference>
<dbReference type="PANTHER" id="PTHR10668">
    <property type="entry name" value="PHYTOENE DEHYDROGENASE"/>
    <property type="match status" value="1"/>
</dbReference>
<dbReference type="SUPFAM" id="SSF51905">
    <property type="entry name" value="FAD/NAD(P)-binding domain"/>
    <property type="match status" value="1"/>
</dbReference>
<gene>
    <name evidence="1" type="ORF">AVDCRST_MAG45-13</name>
</gene>
<name>A0A6J4RYP9_9ACTN</name>
<evidence type="ECO:0000313" key="1">
    <source>
        <dbReference type="EMBL" id="CAA9478666.1"/>
    </source>
</evidence>
<dbReference type="InterPro" id="IPR036188">
    <property type="entry name" value="FAD/NAD-bd_sf"/>
</dbReference>
<sequence length="489" mass="51385">MSAPRGGAAGLTGGDGPERDAIVVGAGPNGLAAAITIAREGRSVLVVEAAPTIGGGARSAELTLPGFVHDICSAIHPLVPGSPFMSELPLKRHGLELVHPPAPLAHPFDGGRAAMLERSVAETAAGLGAGDGEAYRSLMEPLVADAERLMPQLLAPLSVPRHPLALARFGRDALRSASAMARGHFEGEPARGLFAGMAAHSLLPLEAAASAAFGLVLGLAGHAVGWPLPRGGSQRIVDAMAAHLRELGGEIECGRPVGSLDELPPARAVLCDVSPRGLLEIAGSRLPERYRRGLERFRHGPGAFKLDWALDGPIPWQAEECARAATVHLGGTLGEIAASERAVDRGEPPERPYVLLAQQSLFDDTRAPPGKHTAWAYCHVPNGSGFDMTERIEAQIERFAPGFRDLVLERATTTPAGLERYNANYVGGDINGGRQDVRQLFTRPLARPVPYRTPLDGLYLCSASTPPGGGVHGMCGWLAAKAALTREFR</sequence>
<organism evidence="1">
    <name type="scientific">uncultured Solirubrobacterales bacterium</name>
    <dbReference type="NCBI Taxonomy" id="768556"/>
    <lineage>
        <taxon>Bacteria</taxon>
        <taxon>Bacillati</taxon>
        <taxon>Actinomycetota</taxon>
        <taxon>Thermoleophilia</taxon>
        <taxon>Solirubrobacterales</taxon>
        <taxon>environmental samples</taxon>
    </lineage>
</organism>
<dbReference type="PANTHER" id="PTHR10668:SF105">
    <property type="entry name" value="DEHYDROGENASE-RELATED"/>
    <property type="match status" value="1"/>
</dbReference>
<reference evidence="1" key="1">
    <citation type="submission" date="2020-02" db="EMBL/GenBank/DDBJ databases">
        <authorList>
            <person name="Meier V. D."/>
        </authorList>
    </citation>
    <scope>NUCLEOTIDE SEQUENCE</scope>
    <source>
        <strain evidence="1">AVDCRST_MAG45</strain>
    </source>
</reference>